<evidence type="ECO:0000256" key="1">
    <source>
        <dbReference type="SAM" id="MobiDB-lite"/>
    </source>
</evidence>
<feature type="domain" description="M23ase beta-sheet core" evidence="3">
    <location>
        <begin position="173"/>
        <end position="266"/>
    </location>
</feature>
<evidence type="ECO:0000256" key="2">
    <source>
        <dbReference type="SAM" id="Phobius"/>
    </source>
</evidence>
<dbReference type="OrthoDB" id="151751at2"/>
<evidence type="ECO:0000313" key="5">
    <source>
        <dbReference type="Proteomes" id="UP000000447"/>
    </source>
</evidence>
<organism evidence="4 5">
    <name type="scientific">Thermomicrobium roseum (strain ATCC 27502 / DSM 5159 / P-2)</name>
    <dbReference type="NCBI Taxonomy" id="309801"/>
    <lineage>
        <taxon>Bacteria</taxon>
        <taxon>Pseudomonadati</taxon>
        <taxon>Thermomicrobiota</taxon>
        <taxon>Thermomicrobia</taxon>
        <taxon>Thermomicrobiales</taxon>
        <taxon>Thermomicrobiaceae</taxon>
        <taxon>Thermomicrobium</taxon>
    </lineage>
</organism>
<reference evidence="4 5" key="1">
    <citation type="journal article" date="2009" name="PLoS ONE">
        <title>Complete genome sequence of the aerobic CO-oxidizing thermophile Thermomicrobium roseum.</title>
        <authorList>
            <person name="Wu D."/>
            <person name="Raymond J."/>
            <person name="Wu M."/>
            <person name="Chatterji S."/>
            <person name="Ren Q."/>
            <person name="Graham J.E."/>
            <person name="Bryant D.A."/>
            <person name="Robb F."/>
            <person name="Colman A."/>
            <person name="Tallon L.J."/>
            <person name="Badger J.H."/>
            <person name="Madupu R."/>
            <person name="Ward N.L."/>
            <person name="Eisen J.A."/>
        </authorList>
    </citation>
    <scope>NUCLEOTIDE SEQUENCE [LARGE SCALE GENOMIC DNA]</scope>
    <source>
        <strain evidence="5">ATCC 27502 / DSM 5159 / P-2</strain>
        <plasmid evidence="4">unnamed</plasmid>
    </source>
</reference>
<accession>B9L4L4</accession>
<gene>
    <name evidence="4" type="ordered locus">trd_A0728</name>
</gene>
<dbReference type="AlphaFoldDB" id="B9L4L4"/>
<dbReference type="Proteomes" id="UP000000447">
    <property type="component" value="Plasmid unnamed"/>
</dbReference>
<feature type="region of interest" description="Disordered" evidence="1">
    <location>
        <begin position="302"/>
        <end position="347"/>
    </location>
</feature>
<dbReference type="EMBL" id="CP001276">
    <property type="protein sequence ID" value="ACM07306.1"/>
    <property type="molecule type" value="Genomic_DNA"/>
</dbReference>
<dbReference type="PANTHER" id="PTHR21666:SF270">
    <property type="entry name" value="MUREIN HYDROLASE ACTIVATOR ENVC"/>
    <property type="match status" value="1"/>
</dbReference>
<dbReference type="PANTHER" id="PTHR21666">
    <property type="entry name" value="PEPTIDASE-RELATED"/>
    <property type="match status" value="1"/>
</dbReference>
<feature type="transmembrane region" description="Helical" evidence="2">
    <location>
        <begin position="64"/>
        <end position="84"/>
    </location>
</feature>
<evidence type="ECO:0000313" key="4">
    <source>
        <dbReference type="EMBL" id="ACM07306.1"/>
    </source>
</evidence>
<keyword evidence="4" id="KW-0614">Plasmid</keyword>
<dbReference type="RefSeq" id="WP_012643293.1">
    <property type="nucleotide sequence ID" value="NC_011961.1"/>
</dbReference>
<proteinExistence type="predicted"/>
<dbReference type="HOGENOM" id="CLU_799100_0_0_0"/>
<keyword evidence="2" id="KW-0812">Transmembrane</keyword>
<dbReference type="InterPro" id="IPR011055">
    <property type="entry name" value="Dup_hybrid_motif"/>
</dbReference>
<dbReference type="Gene3D" id="2.70.70.10">
    <property type="entry name" value="Glucose Permease (Domain IIA)"/>
    <property type="match status" value="1"/>
</dbReference>
<geneLocation type="plasmid" evidence="5">
    <name>Tros</name>
</geneLocation>
<dbReference type="InterPro" id="IPR016047">
    <property type="entry name" value="M23ase_b-sheet_dom"/>
</dbReference>
<dbReference type="eggNOG" id="COG0739">
    <property type="taxonomic scope" value="Bacteria"/>
</dbReference>
<evidence type="ECO:0000259" key="3">
    <source>
        <dbReference type="Pfam" id="PF01551"/>
    </source>
</evidence>
<dbReference type="SUPFAM" id="SSF51261">
    <property type="entry name" value="Duplicated hybrid motif"/>
    <property type="match status" value="1"/>
</dbReference>
<keyword evidence="2" id="KW-0472">Membrane</keyword>
<feature type="transmembrane region" description="Helical" evidence="2">
    <location>
        <begin position="34"/>
        <end position="52"/>
    </location>
</feature>
<sequence length="347" mass="38322">MRRLLDVLERWETELFLLGVAGWVLPMLDDRLAVVAPLRWALVASLLPWLYRIARWSRQAGVGWTVRFVASQLIGLLSPFVWLFTVRHLIGEGAARLRYRSGMPGPHDWRPRGRYRLPVEGVWTVANGGPDPETSHSWSLVGQRYALDLVVTDGAGRTAPPDVRRPEEYFAWGRPILAAADGTVVAVRDGHHDSRGIGIIDPLTRDPLGNFVVIEHAPGEYSLSAHLQCGSVTVRPGQRVQAGDVIGRCGHSGHSTEPHLHWQLMDRADFWRAASLPVRFAQYWRERDGRWELVSEAMPVRGERVSDHAPNGAENGRARETPGGGAAVDHESGDGGRSAHGGSAGRQ</sequence>
<feature type="compositionally biased region" description="Gly residues" evidence="1">
    <location>
        <begin position="335"/>
        <end position="347"/>
    </location>
</feature>
<dbReference type="KEGG" id="tro:trd_A0728"/>
<keyword evidence="2" id="KW-1133">Transmembrane helix</keyword>
<name>B9L4L4_THERP</name>
<dbReference type="CDD" id="cd12797">
    <property type="entry name" value="M23_peptidase"/>
    <property type="match status" value="1"/>
</dbReference>
<dbReference type="Pfam" id="PF01551">
    <property type="entry name" value="Peptidase_M23"/>
    <property type="match status" value="1"/>
</dbReference>
<dbReference type="GO" id="GO:0004222">
    <property type="term" value="F:metalloendopeptidase activity"/>
    <property type="evidence" value="ECO:0007669"/>
    <property type="project" value="TreeGrafter"/>
</dbReference>
<protein>
    <submittedName>
        <fullName evidence="4">Peptidase M23B</fullName>
    </submittedName>
</protein>
<keyword evidence="5" id="KW-1185">Reference proteome</keyword>
<dbReference type="InterPro" id="IPR050570">
    <property type="entry name" value="Cell_wall_metabolism_enzyme"/>
</dbReference>